<evidence type="ECO:0000256" key="4">
    <source>
        <dbReference type="RuleBase" id="RU367079"/>
    </source>
</evidence>
<feature type="domain" description="Exocyst complex component Sec8 N-terminal" evidence="6">
    <location>
        <begin position="33"/>
        <end position="173"/>
    </location>
</feature>
<dbReference type="OrthoDB" id="272977at2759"/>
<dbReference type="InterPro" id="IPR039682">
    <property type="entry name" value="Sec8/EXOC4"/>
</dbReference>
<dbReference type="STRING" id="1071380.I2GY92"/>
<gene>
    <name evidence="8" type="primary">TBLA0B02520</name>
    <name evidence="8" type="ORF">TBLA_0B02520</name>
</gene>
<dbReference type="GeneID" id="14494520"/>
<dbReference type="AlphaFoldDB" id="I2GY92"/>
<feature type="coiled-coil region" evidence="5">
    <location>
        <begin position="113"/>
        <end position="147"/>
    </location>
</feature>
<evidence type="ECO:0000313" key="8">
    <source>
        <dbReference type="EMBL" id="CCH59094.1"/>
    </source>
</evidence>
<dbReference type="GO" id="GO:0006612">
    <property type="term" value="P:protein targeting to membrane"/>
    <property type="evidence" value="ECO:0007669"/>
    <property type="project" value="UniProtKB-UniRule"/>
</dbReference>
<dbReference type="GO" id="GO:0015031">
    <property type="term" value="P:protein transport"/>
    <property type="evidence" value="ECO:0007669"/>
    <property type="project" value="UniProtKB-KW"/>
</dbReference>
<keyword evidence="3 4" id="KW-0653">Protein transport</keyword>
<keyword evidence="1 4" id="KW-0813">Transport</keyword>
<evidence type="ECO:0000256" key="2">
    <source>
        <dbReference type="ARBA" id="ARBA00022483"/>
    </source>
</evidence>
<dbReference type="InterPro" id="IPR048630">
    <property type="entry name" value="Sec8_M"/>
</dbReference>
<comment type="similarity">
    <text evidence="4">Belongs to the SEC8 family.</text>
</comment>
<protein>
    <recommendedName>
        <fullName evidence="4">Exocyst complex component Sec8</fullName>
    </recommendedName>
</protein>
<dbReference type="KEGG" id="tbl:TBLA_0B02520"/>
<accession>I2GY92</accession>
<dbReference type="Proteomes" id="UP000002866">
    <property type="component" value="Chromosome 2"/>
</dbReference>
<comment type="function">
    <text evidence="4">Component of the exocyst complex involved in the docking of exocytic vesicles with fusion sites on the plasma membrane.</text>
</comment>
<evidence type="ECO:0000256" key="5">
    <source>
        <dbReference type="SAM" id="Coils"/>
    </source>
</evidence>
<name>I2GY92_HENB6</name>
<proteinExistence type="inferred from homology"/>
<feature type="domain" description="Exocyst complex component Sec8 middle helical bundle" evidence="7">
    <location>
        <begin position="309"/>
        <end position="549"/>
    </location>
</feature>
<reference evidence="8 9" key="1">
    <citation type="journal article" date="2011" name="Proc. Natl. Acad. Sci. U.S.A.">
        <title>Evolutionary erosion of yeast sex chromosomes by mating-type switching accidents.</title>
        <authorList>
            <person name="Gordon J.L."/>
            <person name="Armisen D."/>
            <person name="Proux-Wera E."/>
            <person name="Oheigeartaigh S.S."/>
            <person name="Byrne K.P."/>
            <person name="Wolfe K.H."/>
        </authorList>
    </citation>
    <scope>NUCLEOTIDE SEQUENCE [LARGE SCALE GENOMIC DNA]</scope>
    <source>
        <strain evidence="9">ATCC 34711 / CBS 6284 / DSM 70876 / NBRC 10599 / NRRL Y-10934 / UCD 77-7</strain>
    </source>
</reference>
<dbReference type="EMBL" id="HE806317">
    <property type="protein sequence ID" value="CCH59094.1"/>
    <property type="molecule type" value="Genomic_DNA"/>
</dbReference>
<dbReference type="Pfam" id="PF20652">
    <property type="entry name" value="Sec8_C"/>
    <property type="match status" value="1"/>
</dbReference>
<dbReference type="GO" id="GO:0006904">
    <property type="term" value="P:vesicle docking involved in exocytosis"/>
    <property type="evidence" value="ECO:0007669"/>
    <property type="project" value="InterPro"/>
</dbReference>
<evidence type="ECO:0000313" key="9">
    <source>
        <dbReference type="Proteomes" id="UP000002866"/>
    </source>
</evidence>
<organism evidence="8 9">
    <name type="scientific">Henningerozyma blattae (strain ATCC 34711 / CBS 6284 / DSM 70876 / NBRC 10599 / NRRL Y-10934 / UCD 77-7)</name>
    <name type="common">Yeast</name>
    <name type="synonym">Tetrapisispora blattae</name>
    <dbReference type="NCBI Taxonomy" id="1071380"/>
    <lineage>
        <taxon>Eukaryota</taxon>
        <taxon>Fungi</taxon>
        <taxon>Dikarya</taxon>
        <taxon>Ascomycota</taxon>
        <taxon>Saccharomycotina</taxon>
        <taxon>Saccharomycetes</taxon>
        <taxon>Saccharomycetales</taxon>
        <taxon>Saccharomycetaceae</taxon>
        <taxon>Henningerozyma</taxon>
    </lineage>
</organism>
<dbReference type="PANTHER" id="PTHR14146:SF0">
    <property type="entry name" value="EXOCYST COMPLEX COMPONENT 4"/>
    <property type="match status" value="1"/>
</dbReference>
<dbReference type="GO" id="GO:0000145">
    <property type="term" value="C:exocyst"/>
    <property type="evidence" value="ECO:0007669"/>
    <property type="project" value="UniProtKB-UniRule"/>
</dbReference>
<dbReference type="InterPro" id="IPR007191">
    <property type="entry name" value="Sec8_exocyst_N"/>
</dbReference>
<dbReference type="InParanoid" id="I2GY92"/>
<sequence length="1030" mass="120114">MPTLRNHRVLRHRGVQLSNAPPSQDLFRKPIDELESDLLRVNAQWNNELSINTNPLELALYFLDETSIGLGHRVQEFADLQKKFGHDLRSVAYDNYESFNTNIASYDIAVDSINRAQGNISDIQSNMNLVKENITRNKGNLENLNEKSIIIDSQINILSAIEEMLVMKSKIENYMTSREYLDVQRNIVKSYTLANKYSLWEIPQLKSLKNELDNYEHTLFKNVMEEIKIIIYSKNEQMIKKTIIFENHSTYIGDNLTNIEDYLSSIINMDIQKQARLMNQDLKEFLESIKNLIPSKITAFTQVRERDSHYKDLFEYLTILRDIKRLPLALQILTNNVREELSIMITNNKARLVEEHPSLRQFTNSMKKTFGLSLKDILSVFIKEWFWQMFVRFSSIIQCHIVISESIPIILHFQSSTELATTYNLEAIWNDVFREITIVLNRYLNDPLLTSEDSNLDGSYPHPTFQKDKNDNNRNKQLFSLQANASEPSILQQQTSELKNLLTDLFPGFSISNKSDLSSVYISEEIIEHEKPLLPPSTFNMKFILDPFLFYCEVTSHIIPTQYNKKFQNPLLFFTKYMSNNFFLRTKATFSHLFNKNVSLSNPFTITAINNNKILFQSAKNFQDLFFDILFMLNTTNVFRDIITNSVIDLVEQLLKYYNSLFDELLGFNKDKFNKNIMNIWFQDEKLIATEKSILLKESKNDSVLEKLDTLLIFKHCTDFFQEGNGLEKDSIASYNKLKSIIHFTTTIHWLLEWLPELHKNVSANNNYSSFGSLDIDVLRKEWSFSESFDIFTVSKIKSLKICMDKGTTTRFKQIISKFNDLYYRLLITLRLDIRSRCIYGIGLLFKDTENWNLETDSIELSPHISKLVSSVNFFDNKFKKQISSEVEDLIFYGIDSVCDQAFISGGSSITVINYTGTKKMLKSIETLQLLWRNIVSDSTRIDMSKSLNYYLLCQSPEDEFFEHLETGNLLDYANEEIKVALRLSFSEEHQKYNGQLKSTDDQDTTVLSFQRYQNAVNRLHKSLVENHNS</sequence>
<dbReference type="GO" id="GO:0090522">
    <property type="term" value="P:vesicle tethering involved in exocytosis"/>
    <property type="evidence" value="ECO:0007669"/>
    <property type="project" value="UniProtKB-UniRule"/>
</dbReference>
<dbReference type="OMA" id="WYKAIVT"/>
<dbReference type="Pfam" id="PF04048">
    <property type="entry name" value="Sec8_N"/>
    <property type="match status" value="1"/>
</dbReference>
<dbReference type="RefSeq" id="XP_004178613.1">
    <property type="nucleotide sequence ID" value="XM_004178565.1"/>
</dbReference>
<evidence type="ECO:0000259" key="6">
    <source>
        <dbReference type="Pfam" id="PF04048"/>
    </source>
</evidence>
<dbReference type="eggNOG" id="KOG3691">
    <property type="taxonomic scope" value="Eukaryota"/>
</dbReference>
<dbReference type="PANTHER" id="PTHR14146">
    <property type="entry name" value="EXOCYST COMPLEX COMPONENT 4"/>
    <property type="match status" value="1"/>
</dbReference>
<keyword evidence="5" id="KW-0175">Coiled coil</keyword>
<keyword evidence="2 4" id="KW-0268">Exocytosis</keyword>
<keyword evidence="9" id="KW-1185">Reference proteome</keyword>
<dbReference type="HOGENOM" id="CLU_004025_2_0_1"/>
<evidence type="ECO:0000259" key="7">
    <source>
        <dbReference type="Pfam" id="PF20652"/>
    </source>
</evidence>
<dbReference type="GO" id="GO:0006893">
    <property type="term" value="P:Golgi to plasma membrane transport"/>
    <property type="evidence" value="ECO:0007669"/>
    <property type="project" value="TreeGrafter"/>
</dbReference>
<evidence type="ECO:0000256" key="1">
    <source>
        <dbReference type="ARBA" id="ARBA00022448"/>
    </source>
</evidence>
<evidence type="ECO:0000256" key="3">
    <source>
        <dbReference type="ARBA" id="ARBA00022927"/>
    </source>
</evidence>